<dbReference type="EMBL" id="CAJPUY010000010">
    <property type="protein sequence ID" value="CAG2144956.1"/>
    <property type="molecule type" value="Genomic_DNA"/>
</dbReference>
<evidence type="ECO:0000313" key="3">
    <source>
        <dbReference type="EMBL" id="CAG2144956.1"/>
    </source>
</evidence>
<keyword evidence="2" id="KW-0472">Membrane</keyword>
<organism evidence="3 4">
    <name type="scientific">Cupriavidus yeoncheonensis</name>
    <dbReference type="NCBI Taxonomy" id="1462994"/>
    <lineage>
        <taxon>Bacteria</taxon>
        <taxon>Pseudomonadati</taxon>
        <taxon>Pseudomonadota</taxon>
        <taxon>Betaproteobacteria</taxon>
        <taxon>Burkholderiales</taxon>
        <taxon>Burkholderiaceae</taxon>
        <taxon>Cupriavidus</taxon>
    </lineage>
</organism>
<comment type="caution">
    <text evidence="3">The sequence shown here is derived from an EMBL/GenBank/DDBJ whole genome shotgun (WGS) entry which is preliminary data.</text>
</comment>
<feature type="compositionally biased region" description="Basic and acidic residues" evidence="1">
    <location>
        <begin position="54"/>
        <end position="67"/>
    </location>
</feature>
<gene>
    <name evidence="3" type="ORF">LMG31506_03108</name>
</gene>
<accession>A0A916N485</accession>
<name>A0A916N485_9BURK</name>
<protein>
    <recommendedName>
        <fullName evidence="5">Transmembrane protein</fullName>
    </recommendedName>
</protein>
<dbReference type="Proteomes" id="UP000672934">
    <property type="component" value="Unassembled WGS sequence"/>
</dbReference>
<evidence type="ECO:0000256" key="1">
    <source>
        <dbReference type="SAM" id="MobiDB-lite"/>
    </source>
</evidence>
<feature type="transmembrane region" description="Helical" evidence="2">
    <location>
        <begin position="22"/>
        <end position="44"/>
    </location>
</feature>
<keyword evidence="4" id="KW-1185">Reference proteome</keyword>
<dbReference type="RefSeq" id="WP_211948056.1">
    <property type="nucleotide sequence ID" value="NZ_CAJPUY010000010.1"/>
</dbReference>
<sequence>MYIVAIGWLYVALMMAITEHSIVAGVATFLLYGAAPVALVLYIMGTPARRQRRKAEEARTERAREEEGAGPDGSGPQ</sequence>
<proteinExistence type="predicted"/>
<evidence type="ECO:0000313" key="4">
    <source>
        <dbReference type="Proteomes" id="UP000672934"/>
    </source>
</evidence>
<dbReference type="AlphaFoldDB" id="A0A916N485"/>
<evidence type="ECO:0008006" key="5">
    <source>
        <dbReference type="Google" id="ProtNLM"/>
    </source>
</evidence>
<keyword evidence="2" id="KW-0812">Transmembrane</keyword>
<keyword evidence="2" id="KW-1133">Transmembrane helix</keyword>
<feature type="region of interest" description="Disordered" evidence="1">
    <location>
        <begin position="50"/>
        <end position="77"/>
    </location>
</feature>
<evidence type="ECO:0000256" key="2">
    <source>
        <dbReference type="SAM" id="Phobius"/>
    </source>
</evidence>
<reference evidence="3" key="1">
    <citation type="submission" date="2021-03" db="EMBL/GenBank/DDBJ databases">
        <authorList>
            <person name="Peeters C."/>
        </authorList>
    </citation>
    <scope>NUCLEOTIDE SEQUENCE</scope>
    <source>
        <strain evidence="3">LMG 31506</strain>
    </source>
</reference>